<dbReference type="InterPro" id="IPR003848">
    <property type="entry name" value="DUF218"/>
</dbReference>
<gene>
    <name evidence="3" type="ORF">E0F26_04395</name>
</gene>
<reference evidence="3 4" key="1">
    <citation type="submission" date="2019-02" db="EMBL/GenBank/DDBJ databases">
        <title>Halieaceae_genomes.</title>
        <authorList>
            <person name="Li S.-H."/>
        </authorList>
    </citation>
    <scope>NUCLEOTIDE SEQUENCE [LARGE SCALE GENOMIC DNA]</scope>
    <source>
        <strain evidence="3 4">JH123</strain>
    </source>
</reference>
<accession>A0ABY6Q707</accession>
<evidence type="ECO:0000313" key="4">
    <source>
        <dbReference type="Proteomes" id="UP001317963"/>
    </source>
</evidence>
<dbReference type="Gene3D" id="3.40.50.620">
    <property type="entry name" value="HUPs"/>
    <property type="match status" value="1"/>
</dbReference>
<keyword evidence="4" id="KW-1185">Reference proteome</keyword>
<dbReference type="Proteomes" id="UP001317963">
    <property type="component" value="Chromosome"/>
</dbReference>
<protein>
    <submittedName>
        <fullName evidence="3">YdcF family protein</fullName>
    </submittedName>
</protein>
<dbReference type="PANTHER" id="PTHR30336">
    <property type="entry name" value="INNER MEMBRANE PROTEIN, PROBABLE PERMEASE"/>
    <property type="match status" value="1"/>
</dbReference>
<dbReference type="CDD" id="cd06259">
    <property type="entry name" value="YdcF-like"/>
    <property type="match status" value="1"/>
</dbReference>
<keyword evidence="1" id="KW-0472">Membrane</keyword>
<keyword evidence="1" id="KW-0812">Transmembrane</keyword>
<evidence type="ECO:0000256" key="1">
    <source>
        <dbReference type="SAM" id="Phobius"/>
    </source>
</evidence>
<evidence type="ECO:0000313" key="3">
    <source>
        <dbReference type="EMBL" id="UZP74026.1"/>
    </source>
</evidence>
<dbReference type="InterPro" id="IPR014729">
    <property type="entry name" value="Rossmann-like_a/b/a_fold"/>
</dbReference>
<dbReference type="EMBL" id="CP036501">
    <property type="protein sequence ID" value="UZP74026.1"/>
    <property type="molecule type" value="Genomic_DNA"/>
</dbReference>
<organism evidence="3 4">
    <name type="scientific">Candidatus Paraluminiphilus aquimaris</name>
    <dbReference type="NCBI Taxonomy" id="2518994"/>
    <lineage>
        <taxon>Bacteria</taxon>
        <taxon>Pseudomonadati</taxon>
        <taxon>Pseudomonadota</taxon>
        <taxon>Gammaproteobacteria</taxon>
        <taxon>Cellvibrionales</taxon>
        <taxon>Halieaceae</taxon>
        <taxon>Candidatus Paraluminiphilus</taxon>
    </lineage>
</organism>
<dbReference type="PANTHER" id="PTHR30336:SF4">
    <property type="entry name" value="ENVELOPE BIOGENESIS FACTOR ELYC"/>
    <property type="match status" value="1"/>
</dbReference>
<feature type="transmembrane region" description="Helical" evidence="1">
    <location>
        <begin position="35"/>
        <end position="52"/>
    </location>
</feature>
<dbReference type="RefSeq" id="WP_279242833.1">
    <property type="nucleotide sequence ID" value="NZ_CP036501.1"/>
</dbReference>
<evidence type="ECO:0000259" key="2">
    <source>
        <dbReference type="Pfam" id="PF02698"/>
    </source>
</evidence>
<feature type="domain" description="DUF218" evidence="2">
    <location>
        <begin position="80"/>
        <end position="242"/>
    </location>
</feature>
<feature type="transmembrane region" description="Helical" evidence="1">
    <location>
        <begin position="6"/>
        <end position="28"/>
    </location>
</feature>
<sequence length="264" mass="28324">MFTLTKVLSLFVYPLSLGVFLVGLSLLCQLRGNRAAAGLYTFFALAVLYYPSTEFGVEALAKPLEARYPAFSPEELPEGDIIVVLGGGIEAEGYFGRWGDLNHAADRVVSAAELWHANKAAKIVVSGGATNGPVSEARRMSDLLERLGVPAAAISLEEKSLNTEGNAREVSAMAKANAQHVLLVTSSVHMRRASALFAAYGFKVTAAPTDHRVARYPGAVPGWMPQIKHLDTSTAAIHEWVGYWVGKQLGSFESTTDDTVEVAD</sequence>
<keyword evidence="1" id="KW-1133">Transmembrane helix</keyword>
<dbReference type="InterPro" id="IPR051599">
    <property type="entry name" value="Cell_Envelope_Assoc"/>
</dbReference>
<dbReference type="Pfam" id="PF02698">
    <property type="entry name" value="DUF218"/>
    <property type="match status" value="1"/>
</dbReference>
<proteinExistence type="predicted"/>
<name>A0ABY6Q707_9GAMM</name>